<keyword evidence="2" id="KW-1185">Reference proteome</keyword>
<evidence type="ECO:0000313" key="2">
    <source>
        <dbReference type="Proteomes" id="UP000441354"/>
    </source>
</evidence>
<evidence type="ECO:0000313" key="1">
    <source>
        <dbReference type="EMBL" id="KAB2329276.1"/>
    </source>
</evidence>
<dbReference type="EMBL" id="WBOT01000013">
    <property type="protein sequence ID" value="KAB2329276.1"/>
    <property type="molecule type" value="Genomic_DNA"/>
</dbReference>
<accession>A0A7V7USP2</accession>
<dbReference type="AlphaFoldDB" id="A0A7V7USP2"/>
<dbReference type="OrthoDB" id="2371262at2"/>
<dbReference type="InterPro" id="IPR019712">
    <property type="entry name" value="YtpB-like"/>
</dbReference>
<name>A0A7V7USP2_9BACI</name>
<proteinExistence type="predicted"/>
<organism evidence="1 2">
    <name type="scientific">Bacillus mesophilum</name>
    <dbReference type="NCBI Taxonomy" id="1071718"/>
    <lineage>
        <taxon>Bacteria</taxon>
        <taxon>Bacillati</taxon>
        <taxon>Bacillota</taxon>
        <taxon>Bacilli</taxon>
        <taxon>Bacillales</taxon>
        <taxon>Bacillaceae</taxon>
        <taxon>Bacillus</taxon>
    </lineage>
</organism>
<dbReference type="RefSeq" id="WP_151576068.1">
    <property type="nucleotide sequence ID" value="NZ_WBOT01000013.1"/>
</dbReference>
<dbReference type="Proteomes" id="UP000441354">
    <property type="component" value="Unassembled WGS sequence"/>
</dbReference>
<reference evidence="1 2" key="1">
    <citation type="journal article" date="2014" name="Arch. Microbiol.">
        <title>Bacillus mesophilum sp. nov., strain IITR-54T, a novel 4-chlorobiphenyl dechlorinating bacterium.</title>
        <authorList>
            <person name="Manickam N."/>
            <person name="Singh N.K."/>
            <person name="Bajaj A."/>
            <person name="Kumar R.M."/>
            <person name="Kaur G."/>
            <person name="Kaur N."/>
            <person name="Bala M."/>
            <person name="Kumar A."/>
            <person name="Mayilraj S."/>
        </authorList>
    </citation>
    <scope>NUCLEOTIDE SEQUENCE [LARGE SCALE GENOMIC DNA]</scope>
    <source>
        <strain evidence="1 2">IITR-54</strain>
    </source>
</reference>
<gene>
    <name evidence="1" type="ORF">F7732_21460</name>
</gene>
<sequence>MSVPSMPISLMAKVYRKIFPEVHAELKKWKIRAEAIPNHELRTQALASIESKTFHCEGGSIMALIAADNYKDAIQFIVAYQTISDYLDNLCDRSTSLDPADFSALHDAMKDALTLDSAPRNQYYRFRDDQNDGGYLEALVASCRDALGKLKNYDNIEKYLLELCRYYCDLQIHKHVTPDERVPRLQKWFSQNKEQIPHMEWYEFSACSGSTLGIFCLVSYALREDFLPQYADHIREGYFPYIQGLHILLDYLIDQEEDRAGGDLNFCFYYESEQMLFNRLRHFVQEADKQTSLLPHSKFHHLINRGLLGVYLSDDKVRKDITIKRVAKNMIKTGGMVSYFFYWNGRIYRTLQKWLPLQNLKPVRNQ</sequence>
<protein>
    <submittedName>
        <fullName evidence="1">Tetraprenyl-beta-curcumene synthase family protein</fullName>
    </submittedName>
</protein>
<comment type="caution">
    <text evidence="1">The sequence shown here is derived from an EMBL/GenBank/DDBJ whole genome shotgun (WGS) entry which is preliminary data.</text>
</comment>
<dbReference type="Pfam" id="PF10776">
    <property type="entry name" value="DUF2600"/>
    <property type="match status" value="1"/>
</dbReference>